<keyword evidence="1" id="KW-0812">Transmembrane</keyword>
<dbReference type="AlphaFoldDB" id="A0A558J1X4"/>
<keyword evidence="1" id="KW-0472">Membrane</keyword>
<dbReference type="RefSeq" id="WP_144815024.1">
    <property type="nucleotide sequence ID" value="NZ_VNFE01000008.1"/>
</dbReference>
<evidence type="ECO:0008006" key="4">
    <source>
        <dbReference type="Google" id="ProtNLM"/>
    </source>
</evidence>
<name>A0A558J1X4_9GAMM</name>
<feature type="transmembrane region" description="Helical" evidence="1">
    <location>
        <begin position="118"/>
        <end position="140"/>
    </location>
</feature>
<feature type="transmembrane region" description="Helical" evidence="1">
    <location>
        <begin position="369"/>
        <end position="384"/>
    </location>
</feature>
<reference evidence="2 3" key="1">
    <citation type="submission" date="2019-07" db="EMBL/GenBank/DDBJ databases">
        <title>Diversity of Bacteria from Kongsfjorden, Arctic.</title>
        <authorList>
            <person name="Yu Y."/>
        </authorList>
    </citation>
    <scope>NUCLEOTIDE SEQUENCE [LARGE SCALE GENOMIC DNA]</scope>
    <source>
        <strain evidence="2 3">SM1922</strain>
    </source>
</reference>
<keyword evidence="1" id="KW-1133">Transmembrane helix</keyword>
<feature type="transmembrane region" description="Helical" evidence="1">
    <location>
        <begin position="92"/>
        <end position="111"/>
    </location>
</feature>
<dbReference type="EMBL" id="VNFE01000008">
    <property type="protein sequence ID" value="TVU87607.1"/>
    <property type="molecule type" value="Genomic_DNA"/>
</dbReference>
<proteinExistence type="predicted"/>
<feature type="transmembrane region" description="Helical" evidence="1">
    <location>
        <begin position="262"/>
        <end position="285"/>
    </location>
</feature>
<feature type="transmembrane region" description="Helical" evidence="1">
    <location>
        <begin position="12"/>
        <end position="30"/>
    </location>
</feature>
<feature type="transmembrane region" description="Helical" evidence="1">
    <location>
        <begin position="36"/>
        <end position="57"/>
    </location>
</feature>
<comment type="caution">
    <text evidence="2">The sequence shown here is derived from an EMBL/GenBank/DDBJ whole genome shotgun (WGS) entry which is preliminary data.</text>
</comment>
<dbReference type="Proteomes" id="UP000317288">
    <property type="component" value="Unassembled WGS sequence"/>
</dbReference>
<protein>
    <recommendedName>
        <fullName evidence="4">Wzy</fullName>
    </recommendedName>
</protein>
<feature type="transmembrane region" description="Helical" evidence="1">
    <location>
        <begin position="188"/>
        <end position="214"/>
    </location>
</feature>
<organism evidence="2 3">
    <name type="scientific">Vreelandella titanicae</name>
    <dbReference type="NCBI Taxonomy" id="664683"/>
    <lineage>
        <taxon>Bacteria</taxon>
        <taxon>Pseudomonadati</taxon>
        <taxon>Pseudomonadota</taxon>
        <taxon>Gammaproteobacteria</taxon>
        <taxon>Oceanospirillales</taxon>
        <taxon>Halomonadaceae</taxon>
        <taxon>Vreelandella</taxon>
    </lineage>
</organism>
<accession>A0A558J1X4</accession>
<feature type="transmembrane region" description="Helical" evidence="1">
    <location>
        <begin position="64"/>
        <end position="86"/>
    </location>
</feature>
<evidence type="ECO:0000313" key="2">
    <source>
        <dbReference type="EMBL" id="TVU87607.1"/>
    </source>
</evidence>
<evidence type="ECO:0000313" key="3">
    <source>
        <dbReference type="Proteomes" id="UP000317288"/>
    </source>
</evidence>
<feature type="transmembrane region" description="Helical" evidence="1">
    <location>
        <begin position="326"/>
        <end position="348"/>
    </location>
</feature>
<gene>
    <name evidence="2" type="ORF">FQP89_20895</name>
</gene>
<feature type="transmembrane region" description="Helical" evidence="1">
    <location>
        <begin position="160"/>
        <end position="176"/>
    </location>
</feature>
<sequence>MYLRDGIVDVRLLLMLLTVLLMPSFIFVFLDTSSLAIGMLLSSFLIQTILMTSRGAFKIDAELLFLFSIILLLVAFNCAVICFIYQDVKPLLSLVWFFVAFTAMLLGRYIFHLSFNKIYCTLFYAIVLLLLIGWFEILFGMHWGGYGSLEKSVFPFSEESHYALALCMMILPYILISKSFKVVTIFLLNVLLLALLFPNLTLLVVFCLSCLVFVLRMQTVYLFLCAGMLVFFGLVFFIFLLDYFPYFQSRLTFENSDNLTTLVFLQGWIMAYTNLVETYGLGIGFQMLGTEATYFPNVSERIYYLTGKYFNIYDGGFLLAKVVAEFGVLGVLLVAFYVFYLFKIAFYINRYFRVSKGDAVNEEQLKKRILIYGFFIAFSIEFFLRGYGYFSPGVFIVIAALYVSFLNKRRIVV</sequence>
<feature type="transmembrane region" description="Helical" evidence="1">
    <location>
        <begin position="220"/>
        <end position="241"/>
    </location>
</feature>
<evidence type="ECO:0000256" key="1">
    <source>
        <dbReference type="SAM" id="Phobius"/>
    </source>
</evidence>
<feature type="transmembrane region" description="Helical" evidence="1">
    <location>
        <begin position="390"/>
        <end position="407"/>
    </location>
</feature>